<dbReference type="SUPFAM" id="SSF53383">
    <property type="entry name" value="PLP-dependent transferases"/>
    <property type="match status" value="1"/>
</dbReference>
<proteinExistence type="inferred from homology"/>
<evidence type="ECO:0000313" key="5">
    <source>
        <dbReference type="EMBL" id="KAA3439936.1"/>
    </source>
</evidence>
<dbReference type="GO" id="GO:0006520">
    <property type="term" value="P:amino acid metabolic process"/>
    <property type="evidence" value="ECO:0007669"/>
    <property type="project" value="InterPro"/>
</dbReference>
<dbReference type="InterPro" id="IPR015421">
    <property type="entry name" value="PyrdxlP-dep_Trfase_major"/>
</dbReference>
<comment type="similarity">
    <text evidence="2">Belongs to the threonine aldolase family.</text>
</comment>
<dbReference type="RefSeq" id="WP_149089576.1">
    <property type="nucleotide sequence ID" value="NZ_VKKY01000001.1"/>
</dbReference>
<evidence type="ECO:0000256" key="3">
    <source>
        <dbReference type="ARBA" id="ARBA00022898"/>
    </source>
</evidence>
<evidence type="ECO:0000313" key="6">
    <source>
        <dbReference type="Proteomes" id="UP000324133"/>
    </source>
</evidence>
<keyword evidence="3" id="KW-0663">Pyridoxal phosphate</keyword>
<feature type="domain" description="Aromatic amino acid beta-eliminating lyase/threonine aldolase" evidence="4">
    <location>
        <begin position="59"/>
        <end position="288"/>
    </location>
</feature>
<keyword evidence="6" id="KW-1185">Reference proteome</keyword>
<evidence type="ECO:0000259" key="4">
    <source>
        <dbReference type="Pfam" id="PF01212"/>
    </source>
</evidence>
<organism evidence="5 6">
    <name type="scientific">Rufibacter hautae</name>
    <dbReference type="NCBI Taxonomy" id="2595005"/>
    <lineage>
        <taxon>Bacteria</taxon>
        <taxon>Pseudomonadati</taxon>
        <taxon>Bacteroidota</taxon>
        <taxon>Cytophagia</taxon>
        <taxon>Cytophagales</taxon>
        <taxon>Hymenobacteraceae</taxon>
        <taxon>Rufibacter</taxon>
    </lineage>
</organism>
<dbReference type="Pfam" id="PF01212">
    <property type="entry name" value="Beta_elim_lyase"/>
    <property type="match status" value="1"/>
</dbReference>
<sequence>MLYSFTNDYSEGCHPNILQRLTETNTQQQAGYGNDAFSLESVAAIKAICAQPDLDVHLVAGGTLANLIVLSAFLKTYESVIAAETGHINNHEAGAIEATGHKIETVATPDGKLSPELIRPLLNKFPEYHTVKPRIVYISNSTEIGTIYKKQELTDLYAFCQENNLLLFMDGARLAMALSAERNDLTLADVAALTDIFYLGATKSGGLIGEAIVICNASLRKDFKYYIKQRGALLAKGRLFGIQFAELLRDNLMFHLAGHANAMAQKIARQLQELGYSFLTQSETNQIFPILPDAFIAQLSKNYGFFVWRKMPGEVSAIRLITSWATPEKQVDQFLQEVKNLSAVAKQELS</sequence>
<keyword evidence="5" id="KW-0032">Aminotransferase</keyword>
<dbReference type="Proteomes" id="UP000324133">
    <property type="component" value="Unassembled WGS sequence"/>
</dbReference>
<dbReference type="InterPro" id="IPR001597">
    <property type="entry name" value="ArAA_b-elim_lyase/Thr_aldolase"/>
</dbReference>
<evidence type="ECO:0000256" key="1">
    <source>
        <dbReference type="ARBA" id="ARBA00001933"/>
    </source>
</evidence>
<evidence type="ECO:0000256" key="2">
    <source>
        <dbReference type="ARBA" id="ARBA00006966"/>
    </source>
</evidence>
<dbReference type="GO" id="GO:0016829">
    <property type="term" value="F:lyase activity"/>
    <property type="evidence" value="ECO:0007669"/>
    <property type="project" value="InterPro"/>
</dbReference>
<dbReference type="PANTHER" id="PTHR48097">
    <property type="entry name" value="L-THREONINE ALDOLASE-RELATED"/>
    <property type="match status" value="1"/>
</dbReference>
<dbReference type="GO" id="GO:0008483">
    <property type="term" value="F:transaminase activity"/>
    <property type="evidence" value="ECO:0007669"/>
    <property type="project" value="UniProtKB-KW"/>
</dbReference>
<protein>
    <submittedName>
        <fullName evidence="5">Aminotransferase class I/II-fold pyridoxal phosphate-dependent enzyme</fullName>
    </submittedName>
</protein>
<dbReference type="AlphaFoldDB" id="A0A5B6TIT8"/>
<keyword evidence="5" id="KW-0808">Transferase</keyword>
<dbReference type="InterPro" id="IPR015422">
    <property type="entry name" value="PyrdxlP-dep_Trfase_small"/>
</dbReference>
<gene>
    <name evidence="5" type="ORF">FOA19_04505</name>
</gene>
<dbReference type="Gene3D" id="3.90.1150.10">
    <property type="entry name" value="Aspartate Aminotransferase, domain 1"/>
    <property type="match status" value="1"/>
</dbReference>
<comment type="caution">
    <text evidence="5">The sequence shown here is derived from an EMBL/GenBank/DDBJ whole genome shotgun (WGS) entry which is preliminary data.</text>
</comment>
<accession>A0A5B6TIT8</accession>
<reference evidence="5 6" key="1">
    <citation type="submission" date="2019-07" db="EMBL/GenBank/DDBJ databases">
        <title>Rufibacter sp. nov., isolated from lake sediment.</title>
        <authorList>
            <person name="Qu J.-H."/>
        </authorList>
    </citation>
    <scope>NUCLEOTIDE SEQUENCE [LARGE SCALE GENOMIC DNA]</scope>
    <source>
        <strain evidence="5 6">NBS58-1</strain>
    </source>
</reference>
<dbReference type="OrthoDB" id="9774495at2"/>
<name>A0A5B6TIT8_9BACT</name>
<dbReference type="PANTHER" id="PTHR48097:SF5">
    <property type="entry name" value="LOW SPECIFICITY L-THREONINE ALDOLASE"/>
    <property type="match status" value="1"/>
</dbReference>
<dbReference type="InterPro" id="IPR015424">
    <property type="entry name" value="PyrdxlP-dep_Trfase"/>
</dbReference>
<dbReference type="Gene3D" id="3.40.640.10">
    <property type="entry name" value="Type I PLP-dependent aspartate aminotransferase-like (Major domain)"/>
    <property type="match status" value="1"/>
</dbReference>
<comment type="cofactor">
    <cofactor evidence="1">
        <name>pyridoxal 5'-phosphate</name>
        <dbReference type="ChEBI" id="CHEBI:597326"/>
    </cofactor>
</comment>
<dbReference type="EMBL" id="VKKY01000001">
    <property type="protein sequence ID" value="KAA3439936.1"/>
    <property type="molecule type" value="Genomic_DNA"/>
</dbReference>